<reference evidence="4" key="1">
    <citation type="submission" date="2020-02" db="EMBL/GenBank/DDBJ databases">
        <authorList>
            <person name="Meier V. D."/>
        </authorList>
    </citation>
    <scope>NUCLEOTIDE SEQUENCE</scope>
    <source>
        <strain evidence="4">AVDCRST_MAG94</strain>
    </source>
</reference>
<dbReference type="CDD" id="cd00143">
    <property type="entry name" value="PP2Cc"/>
    <property type="match status" value="1"/>
</dbReference>
<evidence type="ECO:0000256" key="1">
    <source>
        <dbReference type="SAM" id="MobiDB-lite"/>
    </source>
</evidence>
<dbReference type="EC" id="3.1.3.16" evidence="4"/>
<dbReference type="AlphaFoldDB" id="A0A6J4M4P8"/>
<dbReference type="EMBL" id="CADCTY010000888">
    <property type="protein sequence ID" value="CAA9346054.1"/>
    <property type="molecule type" value="Genomic_DNA"/>
</dbReference>
<evidence type="ECO:0000313" key="4">
    <source>
        <dbReference type="EMBL" id="CAA9346054.1"/>
    </source>
</evidence>
<dbReference type="PROSITE" id="PS51746">
    <property type="entry name" value="PPM_2"/>
    <property type="match status" value="1"/>
</dbReference>
<organism evidence="4">
    <name type="scientific">uncultured Leptolyngbya sp</name>
    <dbReference type="NCBI Taxonomy" id="332963"/>
    <lineage>
        <taxon>Bacteria</taxon>
        <taxon>Bacillati</taxon>
        <taxon>Cyanobacteriota</taxon>
        <taxon>Cyanophyceae</taxon>
        <taxon>Leptolyngbyales</taxon>
        <taxon>Leptolyngbyaceae</taxon>
        <taxon>Leptolyngbya group</taxon>
        <taxon>Leptolyngbya</taxon>
        <taxon>environmental samples</taxon>
    </lineage>
</organism>
<keyword evidence="4" id="KW-0378">Hydrolase</keyword>
<feature type="compositionally biased region" description="Polar residues" evidence="1">
    <location>
        <begin position="583"/>
        <end position="597"/>
    </location>
</feature>
<evidence type="ECO:0000259" key="3">
    <source>
        <dbReference type="PROSITE" id="PS51746"/>
    </source>
</evidence>
<proteinExistence type="predicted"/>
<gene>
    <name evidence="4" type="ORF">AVDCRST_MAG94-2536</name>
</gene>
<keyword evidence="2" id="KW-1133">Transmembrane helix</keyword>
<accession>A0A6J4M4P8</accession>
<name>A0A6J4M4P8_9CYAN</name>
<sequence>MSDSKPQLCCPNPNCAAPLNALGLESCESCQTPLIYRYFWAVGQGVEQFPVGSQVAGRYVVTAPQVWLETQPSLPPELPLDWSEAVLPYLHLYPHRLHVPEVYGFCPETETVQPGTLLLLENVPLDKKGTLDTAIAHAWKDATAVRQVYWLWQLLELWTPLLEQGVASSLLAANNIRVEGWRVRLCQLFNDADVLAASDATTPTAAPELADLANRWLEWVAHTKPDVAESLRALCHQMRDGVALSTIATQLNQLLMIQAAQLPLRVQLAGATDTGPQRSHNEDACYPVTTTGRDRAEALASQLAIVCDGIGGHEGGEVASQTAVRTLKLQAQALLAEVAEQTELVAPDLLIQQLEASVRVVNNLIASQNDTQGRADRRRMGTTLVMALQVAQRLPLAEQTTDGAATGHELYLVNVGDSRAYWMTPHYCHRLTVDDDVAAREVRLGRSLYREALQRPDAGALTQAIGTRDAEFLRPTVQRFILEEDGVLLLCSDGLSDNELVEQAWAEYTDATLKGKYSLDLAVKNWISLANQKNGHDNTSVVILRCNVSSALPEPSLPSSNPDRTESEWSPASRALLEEDEPSVTSQPVGSNATPSNGRRRTLAVSAGLLALLLLGGGIGLAAWSQLNPTSFQQFRERVFPQT</sequence>
<dbReference type="Pfam" id="PF13672">
    <property type="entry name" value="PP2C_2"/>
    <property type="match status" value="1"/>
</dbReference>
<feature type="transmembrane region" description="Helical" evidence="2">
    <location>
        <begin position="603"/>
        <end position="624"/>
    </location>
</feature>
<dbReference type="InterPro" id="IPR001932">
    <property type="entry name" value="PPM-type_phosphatase-like_dom"/>
</dbReference>
<dbReference type="SUPFAM" id="SSF81606">
    <property type="entry name" value="PP2C-like"/>
    <property type="match status" value="1"/>
</dbReference>
<keyword evidence="2" id="KW-0472">Membrane</keyword>
<protein>
    <submittedName>
        <fullName evidence="4">Serine/threonine protein phosphatase</fullName>
        <ecNumber evidence="4">3.1.3.16</ecNumber>
    </submittedName>
</protein>
<keyword evidence="2" id="KW-0812">Transmembrane</keyword>
<dbReference type="GO" id="GO:0004722">
    <property type="term" value="F:protein serine/threonine phosphatase activity"/>
    <property type="evidence" value="ECO:0007669"/>
    <property type="project" value="UniProtKB-EC"/>
</dbReference>
<dbReference type="Gene3D" id="3.60.40.10">
    <property type="entry name" value="PPM-type phosphatase domain"/>
    <property type="match status" value="1"/>
</dbReference>
<evidence type="ECO:0000256" key="2">
    <source>
        <dbReference type="SAM" id="Phobius"/>
    </source>
</evidence>
<feature type="region of interest" description="Disordered" evidence="1">
    <location>
        <begin position="552"/>
        <end position="598"/>
    </location>
</feature>
<dbReference type="InterPro" id="IPR036457">
    <property type="entry name" value="PPM-type-like_dom_sf"/>
</dbReference>
<dbReference type="SMART" id="SM00332">
    <property type="entry name" value="PP2Cc"/>
    <property type="match status" value="1"/>
</dbReference>
<feature type="domain" description="PPM-type phosphatase" evidence="3">
    <location>
        <begin position="268"/>
        <end position="546"/>
    </location>
</feature>
<dbReference type="SMART" id="SM00331">
    <property type="entry name" value="PP2C_SIG"/>
    <property type="match status" value="1"/>
</dbReference>
<feature type="compositionally biased region" description="Low complexity" evidence="1">
    <location>
        <begin position="552"/>
        <end position="562"/>
    </location>
</feature>